<dbReference type="CDD" id="cd01949">
    <property type="entry name" value="GGDEF"/>
    <property type="match status" value="1"/>
</dbReference>
<protein>
    <recommendedName>
        <fullName evidence="1">diguanylate cyclase</fullName>
        <ecNumber evidence="1">2.7.7.65</ecNumber>
    </recommendedName>
</protein>
<feature type="domain" description="HAMP" evidence="4">
    <location>
        <begin position="207"/>
        <end position="260"/>
    </location>
</feature>
<dbReference type="EC" id="2.7.7.65" evidence="1"/>
<dbReference type="SMART" id="SM00065">
    <property type="entry name" value="GAF"/>
    <property type="match status" value="1"/>
</dbReference>
<dbReference type="InterPro" id="IPR029787">
    <property type="entry name" value="Nucleotide_cyclase"/>
</dbReference>
<dbReference type="InterPro" id="IPR043128">
    <property type="entry name" value="Rev_trsase/Diguanyl_cyclase"/>
</dbReference>
<dbReference type="InterPro" id="IPR050469">
    <property type="entry name" value="Diguanylate_Cyclase"/>
</dbReference>
<sequence length="607" mass="66994">MRLATITNWAYGATVALTLVSGTTMLLASNAQEHERAAVAQRYALDQATSRLGADVYALTDHARQYLNTGDPADRLIYNRNAAVLASVEERIRHIRDAGASPQELQALKDAIRWADTLHDEQREAIAAFDRGDEALARKLLFGAEYGRELDRVQALIDRFQDRLDRRTETLVNEATEAARLWKTLSEIVLAITGLLFLCVLYFVFKRRVLRPVIKLSDVVNRLAAQDYAAELPNLTQIDEIGDMAEAIGIFRENGLERQRLEAERDADSNIRDLLSRMTQRMQGCDTLADLREVVLRFIPEIEPARAGRLYLLDRKRNTVVEQCSWFEPIHSRPEFSPVACWALRRGLPHRPTGGKIDVPCDHLALEGDAYPDSLCLPLMAQRETLGLLYFEPRGGVAAASPTSEIYLGMLAENISLALANLRLRDTLREMAMVDGLTGLGNRRRLDAVLGDELGLMGQLGATVSCLMIDVDHFKRFNDVFGHKAGDAVLQKVGAVLTGATREPGLAFRYGGEEFLLLLPGLDADLALARAEEIRATINALNISVGGEDLGSVTVSIGVASAPEHCPFARLTLTADAALLHAKARGRNRVEIAARRSGDMTARRQLA</sequence>
<dbReference type="SUPFAM" id="SSF55781">
    <property type="entry name" value="GAF domain-like"/>
    <property type="match status" value="1"/>
</dbReference>
<comment type="caution">
    <text evidence="6">The sequence shown here is derived from an EMBL/GenBank/DDBJ whole genome shotgun (WGS) entry which is preliminary data.</text>
</comment>
<dbReference type="PANTHER" id="PTHR45138:SF9">
    <property type="entry name" value="DIGUANYLATE CYCLASE DGCM-RELATED"/>
    <property type="match status" value="1"/>
</dbReference>
<keyword evidence="3" id="KW-0472">Membrane</keyword>
<dbReference type="PANTHER" id="PTHR45138">
    <property type="entry name" value="REGULATORY COMPONENTS OF SENSORY TRANSDUCTION SYSTEM"/>
    <property type="match status" value="1"/>
</dbReference>
<keyword evidence="3" id="KW-1133">Transmembrane helix</keyword>
<evidence type="ECO:0000259" key="4">
    <source>
        <dbReference type="PROSITE" id="PS50885"/>
    </source>
</evidence>
<dbReference type="GO" id="GO:0052621">
    <property type="term" value="F:diguanylate cyclase activity"/>
    <property type="evidence" value="ECO:0007669"/>
    <property type="project" value="UniProtKB-EC"/>
</dbReference>
<keyword evidence="6" id="KW-0548">Nucleotidyltransferase</keyword>
<dbReference type="Pfam" id="PF00990">
    <property type="entry name" value="GGDEF"/>
    <property type="match status" value="1"/>
</dbReference>
<evidence type="ECO:0000259" key="5">
    <source>
        <dbReference type="PROSITE" id="PS50887"/>
    </source>
</evidence>
<gene>
    <name evidence="6" type="ORF">PYV00_05455</name>
</gene>
<evidence type="ECO:0000256" key="2">
    <source>
        <dbReference type="ARBA" id="ARBA00034247"/>
    </source>
</evidence>
<dbReference type="InterPro" id="IPR029016">
    <property type="entry name" value="GAF-like_dom_sf"/>
</dbReference>
<keyword evidence="3" id="KW-0812">Transmembrane</keyword>
<organism evidence="6 7">
    <name type="scientific">Novosphingobium album</name>
    <name type="common">ex Liu et al. 2023</name>
    <dbReference type="NCBI Taxonomy" id="3031130"/>
    <lineage>
        <taxon>Bacteria</taxon>
        <taxon>Pseudomonadati</taxon>
        <taxon>Pseudomonadota</taxon>
        <taxon>Alphaproteobacteria</taxon>
        <taxon>Sphingomonadales</taxon>
        <taxon>Sphingomonadaceae</taxon>
        <taxon>Novosphingobium</taxon>
    </lineage>
</organism>
<dbReference type="NCBIfam" id="TIGR00254">
    <property type="entry name" value="GGDEF"/>
    <property type="match status" value="1"/>
</dbReference>
<evidence type="ECO:0000256" key="3">
    <source>
        <dbReference type="SAM" id="Phobius"/>
    </source>
</evidence>
<accession>A0ABT5WQA7</accession>
<dbReference type="Gene3D" id="3.30.70.270">
    <property type="match status" value="1"/>
</dbReference>
<dbReference type="Pfam" id="PF00672">
    <property type="entry name" value="HAMP"/>
    <property type="match status" value="1"/>
</dbReference>
<feature type="transmembrane region" description="Helical" evidence="3">
    <location>
        <begin position="188"/>
        <end position="205"/>
    </location>
</feature>
<dbReference type="InterPro" id="IPR003660">
    <property type="entry name" value="HAMP_dom"/>
</dbReference>
<dbReference type="SUPFAM" id="SSF55073">
    <property type="entry name" value="Nucleotide cyclase"/>
    <property type="match status" value="1"/>
</dbReference>
<reference evidence="6 7" key="1">
    <citation type="submission" date="2023-03" db="EMBL/GenBank/DDBJ databases">
        <title>NovoSphingobium album sp. nov. isolated from polycyclic aromatic hydrocarbons- and heavy-metal polluted soil.</title>
        <authorList>
            <person name="Liu Z."/>
            <person name="Wang K."/>
        </authorList>
    </citation>
    <scope>NUCLEOTIDE SEQUENCE [LARGE SCALE GENOMIC DNA]</scope>
    <source>
        <strain evidence="6 7">H3SJ31-1</strain>
    </source>
</reference>
<dbReference type="SMART" id="SM00304">
    <property type="entry name" value="HAMP"/>
    <property type="match status" value="1"/>
</dbReference>
<dbReference type="Proteomes" id="UP001216253">
    <property type="component" value="Unassembled WGS sequence"/>
</dbReference>
<keyword evidence="7" id="KW-1185">Reference proteome</keyword>
<proteinExistence type="predicted"/>
<dbReference type="SUPFAM" id="SSF158472">
    <property type="entry name" value="HAMP domain-like"/>
    <property type="match status" value="1"/>
</dbReference>
<dbReference type="PROSITE" id="PS50887">
    <property type="entry name" value="GGDEF"/>
    <property type="match status" value="1"/>
</dbReference>
<keyword evidence="6" id="KW-0808">Transferase</keyword>
<evidence type="ECO:0000313" key="7">
    <source>
        <dbReference type="Proteomes" id="UP001216253"/>
    </source>
</evidence>
<evidence type="ECO:0000313" key="6">
    <source>
        <dbReference type="EMBL" id="MDE8651163.1"/>
    </source>
</evidence>
<dbReference type="InterPro" id="IPR003018">
    <property type="entry name" value="GAF"/>
</dbReference>
<dbReference type="SMART" id="SM00267">
    <property type="entry name" value="GGDEF"/>
    <property type="match status" value="1"/>
</dbReference>
<comment type="catalytic activity">
    <reaction evidence="2">
        <text>2 GTP = 3',3'-c-di-GMP + 2 diphosphate</text>
        <dbReference type="Rhea" id="RHEA:24898"/>
        <dbReference type="ChEBI" id="CHEBI:33019"/>
        <dbReference type="ChEBI" id="CHEBI:37565"/>
        <dbReference type="ChEBI" id="CHEBI:58805"/>
        <dbReference type="EC" id="2.7.7.65"/>
    </reaction>
</comment>
<name>A0ABT5WQA7_9SPHN</name>
<dbReference type="PROSITE" id="PS50885">
    <property type="entry name" value="HAMP"/>
    <property type="match status" value="1"/>
</dbReference>
<dbReference type="Gene3D" id="6.10.340.10">
    <property type="match status" value="1"/>
</dbReference>
<evidence type="ECO:0000256" key="1">
    <source>
        <dbReference type="ARBA" id="ARBA00012528"/>
    </source>
</evidence>
<feature type="domain" description="GGDEF" evidence="5">
    <location>
        <begin position="462"/>
        <end position="595"/>
    </location>
</feature>
<dbReference type="RefSeq" id="WP_275227262.1">
    <property type="nucleotide sequence ID" value="NZ_JARESE010000015.1"/>
</dbReference>
<dbReference type="InterPro" id="IPR000160">
    <property type="entry name" value="GGDEF_dom"/>
</dbReference>
<dbReference type="Gene3D" id="3.30.450.40">
    <property type="match status" value="1"/>
</dbReference>
<dbReference type="EMBL" id="JARESE010000015">
    <property type="protein sequence ID" value="MDE8651163.1"/>
    <property type="molecule type" value="Genomic_DNA"/>
</dbReference>